<protein>
    <recommendedName>
        <fullName evidence="5">Pentapeptide repeat-containing protein</fullName>
    </recommendedName>
</protein>
<keyword evidence="4" id="KW-1185">Reference proteome</keyword>
<feature type="region of interest" description="Disordered" evidence="1">
    <location>
        <begin position="244"/>
        <end position="270"/>
    </location>
</feature>
<dbReference type="Proteomes" id="UP000548304">
    <property type="component" value="Unassembled WGS sequence"/>
</dbReference>
<accession>A0A852Z7Q3</accession>
<feature type="transmembrane region" description="Helical" evidence="2">
    <location>
        <begin position="98"/>
        <end position="121"/>
    </location>
</feature>
<sequence length="510" mass="55469">MRVVMQRSWQWLRRVRASKWVLVAAVVALTGGVAASVPVPWPALAAWVGGVLLAWGLPGLVTLGATGVLVVLAVLRGRARVRERGKRTAAGWGPVRPIPGWAIWVGLVLVLSVGTLTAWGLVTAFGSGSPQDKAHLEAIKLAGSIAVGTGGAVALLLAARRQRATEVGLLQQEQRDASVRHDADERRATELYTAAANQLASDKAPVRLAGLYALSRLGQYNPTYRQTIVDLWCAYLRMPYTLPGVKPDQEDSSEQSVQDEAGQDGDNQPLLLDLAPTLAEAAGLSLDGAEQHQQERQVRLTAQRLLAHHQQPHRDEHDQPTNPAFWGGDDGTGLDLDLTGATLDHGNFRGCSVRAAHFDEVHFHGLARFGGARFHGRAGFRMARFHGSAHFGMARFRGSAHFGMARFHSRANFDGAHFHGLTTFDGARFHGRVGFLRARFHGRARFAEVWARLDHEDLLRSTWPKGWTVRKAEPGDGRQGRWGKFVPVNDADPVTTEAATESDVPEPGGK</sequence>
<proteinExistence type="predicted"/>
<dbReference type="Gene3D" id="2.160.20.80">
    <property type="entry name" value="E3 ubiquitin-protein ligase SopA"/>
    <property type="match status" value="1"/>
</dbReference>
<feature type="compositionally biased region" description="Basic and acidic residues" evidence="1">
    <location>
        <begin position="470"/>
        <end position="479"/>
    </location>
</feature>
<feature type="transmembrane region" description="Helical" evidence="2">
    <location>
        <begin position="141"/>
        <end position="159"/>
    </location>
</feature>
<dbReference type="Pfam" id="PF13576">
    <property type="entry name" value="Pentapeptide_3"/>
    <property type="match status" value="1"/>
</dbReference>
<dbReference type="AlphaFoldDB" id="A0A852Z7Q3"/>
<keyword evidence="2" id="KW-0812">Transmembrane</keyword>
<gene>
    <name evidence="3" type="ORF">FHR84_001525</name>
</gene>
<keyword evidence="2" id="KW-0472">Membrane</keyword>
<name>A0A852Z7Q3_9ACTN</name>
<keyword evidence="2" id="KW-1133">Transmembrane helix</keyword>
<evidence type="ECO:0000313" key="3">
    <source>
        <dbReference type="EMBL" id="NYH78203.1"/>
    </source>
</evidence>
<evidence type="ECO:0000256" key="1">
    <source>
        <dbReference type="SAM" id="MobiDB-lite"/>
    </source>
</evidence>
<comment type="caution">
    <text evidence="3">The sequence shown here is derived from an EMBL/GenBank/DDBJ whole genome shotgun (WGS) entry which is preliminary data.</text>
</comment>
<evidence type="ECO:0008006" key="5">
    <source>
        <dbReference type="Google" id="ProtNLM"/>
    </source>
</evidence>
<feature type="transmembrane region" description="Helical" evidence="2">
    <location>
        <begin position="44"/>
        <end position="77"/>
    </location>
</feature>
<dbReference type="EMBL" id="JACBYW010000002">
    <property type="protein sequence ID" value="NYH78203.1"/>
    <property type="molecule type" value="Genomic_DNA"/>
</dbReference>
<feature type="region of interest" description="Disordered" evidence="1">
    <location>
        <begin position="308"/>
        <end position="329"/>
    </location>
</feature>
<organism evidence="3 4">
    <name type="scientific">Actinopolyspora biskrensis</name>
    <dbReference type="NCBI Taxonomy" id="1470178"/>
    <lineage>
        <taxon>Bacteria</taxon>
        <taxon>Bacillati</taxon>
        <taxon>Actinomycetota</taxon>
        <taxon>Actinomycetes</taxon>
        <taxon>Actinopolysporales</taxon>
        <taxon>Actinopolysporaceae</taxon>
        <taxon>Actinopolyspora</taxon>
    </lineage>
</organism>
<feature type="region of interest" description="Disordered" evidence="1">
    <location>
        <begin position="470"/>
        <end position="510"/>
    </location>
</feature>
<dbReference type="InterPro" id="IPR001646">
    <property type="entry name" value="5peptide_repeat"/>
</dbReference>
<reference evidence="3 4" key="1">
    <citation type="submission" date="2020-07" db="EMBL/GenBank/DDBJ databases">
        <title>Genomic Encyclopedia of Type Strains, Phase III (KMG-III): the genomes of soil and plant-associated and newly described type strains.</title>
        <authorList>
            <person name="Whitman W."/>
        </authorList>
    </citation>
    <scope>NUCLEOTIDE SEQUENCE [LARGE SCALE GENOMIC DNA]</scope>
    <source>
        <strain evidence="3 4">CECT 8576</strain>
    </source>
</reference>
<evidence type="ECO:0000256" key="2">
    <source>
        <dbReference type="SAM" id="Phobius"/>
    </source>
</evidence>
<evidence type="ECO:0000313" key="4">
    <source>
        <dbReference type="Proteomes" id="UP000548304"/>
    </source>
</evidence>
<dbReference type="RefSeq" id="WP_179534706.1">
    <property type="nucleotide sequence ID" value="NZ_JACBYW010000002.1"/>
</dbReference>